<accession>A0A2W5F390</accession>
<name>A0A2W5F390_9SPHI</name>
<dbReference type="Gene3D" id="1.10.1740.10">
    <property type="match status" value="1"/>
</dbReference>
<dbReference type="GO" id="GO:0003700">
    <property type="term" value="F:DNA-binding transcription factor activity"/>
    <property type="evidence" value="ECO:0007669"/>
    <property type="project" value="InterPro"/>
</dbReference>
<dbReference type="Proteomes" id="UP000249645">
    <property type="component" value="Unassembled WGS sequence"/>
</dbReference>
<organism evidence="1 2">
    <name type="scientific">Pseudopedobacter saltans</name>
    <dbReference type="NCBI Taxonomy" id="151895"/>
    <lineage>
        <taxon>Bacteria</taxon>
        <taxon>Pseudomonadati</taxon>
        <taxon>Bacteroidota</taxon>
        <taxon>Sphingobacteriia</taxon>
        <taxon>Sphingobacteriales</taxon>
        <taxon>Sphingobacteriaceae</taxon>
        <taxon>Pseudopedobacter</taxon>
    </lineage>
</organism>
<dbReference type="GO" id="GO:0006352">
    <property type="term" value="P:DNA-templated transcription initiation"/>
    <property type="evidence" value="ECO:0007669"/>
    <property type="project" value="InterPro"/>
</dbReference>
<feature type="non-terminal residue" evidence="1">
    <location>
        <position position="124"/>
    </location>
</feature>
<evidence type="ECO:0008006" key="3">
    <source>
        <dbReference type="Google" id="ProtNLM"/>
    </source>
</evidence>
<protein>
    <recommendedName>
        <fullName evidence="3">RNA polymerase sigma-70 region 2 domain-containing protein</fullName>
    </recommendedName>
</protein>
<sequence>MTNVEDNTLLKQWQDGSEIAFDVFYKKHLRLLLNIALKKTGDFELSREIVQDSFIVFYKKKNQIEDNPILYLQKILKYKILEYYKRIKNNKENSTDAIPHTLDNSLWEKILHNDTNTLILKAIT</sequence>
<dbReference type="AlphaFoldDB" id="A0A2W5F390"/>
<evidence type="ECO:0000313" key="2">
    <source>
        <dbReference type="Proteomes" id="UP000249645"/>
    </source>
</evidence>
<comment type="caution">
    <text evidence="1">The sequence shown here is derived from an EMBL/GenBank/DDBJ whole genome shotgun (WGS) entry which is preliminary data.</text>
</comment>
<dbReference type="EMBL" id="QFOI01000059">
    <property type="protein sequence ID" value="PZP50641.1"/>
    <property type="molecule type" value="Genomic_DNA"/>
</dbReference>
<gene>
    <name evidence="1" type="ORF">DI598_05085</name>
</gene>
<dbReference type="InterPro" id="IPR013325">
    <property type="entry name" value="RNA_pol_sigma_r2"/>
</dbReference>
<dbReference type="SUPFAM" id="SSF88946">
    <property type="entry name" value="Sigma2 domain of RNA polymerase sigma factors"/>
    <property type="match status" value="1"/>
</dbReference>
<evidence type="ECO:0000313" key="1">
    <source>
        <dbReference type="EMBL" id="PZP50641.1"/>
    </source>
</evidence>
<proteinExistence type="predicted"/>
<reference evidence="1 2" key="1">
    <citation type="submission" date="2017-11" db="EMBL/GenBank/DDBJ databases">
        <title>Infants hospitalized years apart are colonized by the same room-sourced microbial strains.</title>
        <authorList>
            <person name="Brooks B."/>
            <person name="Olm M.R."/>
            <person name="Firek B.A."/>
            <person name="Baker R."/>
            <person name="Thomas B.C."/>
            <person name="Morowitz M.J."/>
            <person name="Banfield J.F."/>
        </authorList>
    </citation>
    <scope>NUCLEOTIDE SEQUENCE [LARGE SCALE GENOMIC DNA]</scope>
    <source>
        <strain evidence="1">S2_009_000_R2_76</strain>
    </source>
</reference>